<dbReference type="EMBL" id="JGEU01000010">
    <property type="protein sequence ID" value="EYB12128.1"/>
    <property type="molecule type" value="Genomic_DNA"/>
</dbReference>
<evidence type="ECO:0000313" key="1">
    <source>
        <dbReference type="EMBL" id="EYB12128.1"/>
    </source>
</evidence>
<dbReference type="AlphaFoldDB" id="A0AB73ASY9"/>
<gene>
    <name evidence="1" type="ORF">M119_4717</name>
</gene>
<proteinExistence type="predicted"/>
<accession>A0AB73ASY9</accession>
<dbReference type="Proteomes" id="UP000021175">
    <property type="component" value="Unassembled WGS sequence"/>
</dbReference>
<reference evidence="1 2" key="1">
    <citation type="submission" date="2014-02" db="EMBL/GenBank/DDBJ databases">
        <authorList>
            <person name="Sears C."/>
            <person name="Carroll K."/>
            <person name="Sack B.R."/>
            <person name="Qadri F."/>
            <person name="Myers L.L."/>
            <person name="Chung G.-T."/>
            <person name="Escheverria P."/>
            <person name="Fraser C.M."/>
            <person name="Sadzewicz L."/>
            <person name="Shefchek K.A."/>
            <person name="Tallon L."/>
            <person name="Das S.P."/>
            <person name="Daugherty S."/>
            <person name="Mongodin E.F."/>
        </authorList>
    </citation>
    <scope>NUCLEOTIDE SEQUENCE [LARGE SCALE GENOMIC DNA]</scope>
    <source>
        <strain evidence="1 2">3783N1-6</strain>
    </source>
</reference>
<name>A0AB73ASY9_BACFG</name>
<comment type="caution">
    <text evidence="1">The sequence shown here is derived from an EMBL/GenBank/DDBJ whole genome shotgun (WGS) entry which is preliminary data.</text>
</comment>
<protein>
    <submittedName>
        <fullName evidence="1">Uncharacterized protein</fullName>
    </submittedName>
</protein>
<organism evidence="1 2">
    <name type="scientific">Bacteroides fragilis str. 3783N1-6</name>
    <dbReference type="NCBI Taxonomy" id="1339310"/>
    <lineage>
        <taxon>Bacteria</taxon>
        <taxon>Pseudomonadati</taxon>
        <taxon>Bacteroidota</taxon>
        <taxon>Bacteroidia</taxon>
        <taxon>Bacteroidales</taxon>
        <taxon>Bacteroidaceae</taxon>
        <taxon>Bacteroides</taxon>
    </lineage>
</organism>
<sequence>MIFYIQFVNTSTKRGYFSQVTGFLIGMKNDGWARFLIQVNG</sequence>
<evidence type="ECO:0000313" key="2">
    <source>
        <dbReference type="Proteomes" id="UP000021175"/>
    </source>
</evidence>